<dbReference type="Pfam" id="PF02558">
    <property type="entry name" value="ApbA"/>
    <property type="match status" value="1"/>
</dbReference>
<evidence type="ECO:0000256" key="9">
    <source>
        <dbReference type="ARBA" id="ARBA00048793"/>
    </source>
</evidence>
<dbReference type="InterPro" id="IPR036291">
    <property type="entry name" value="NAD(P)-bd_dom_sf"/>
</dbReference>
<comment type="catalytic activity">
    <reaction evidence="9">
        <text>(R)-pantoate + NADP(+) = 2-dehydropantoate + NADPH + H(+)</text>
        <dbReference type="Rhea" id="RHEA:16233"/>
        <dbReference type="ChEBI" id="CHEBI:11561"/>
        <dbReference type="ChEBI" id="CHEBI:15378"/>
        <dbReference type="ChEBI" id="CHEBI:15980"/>
        <dbReference type="ChEBI" id="CHEBI:57783"/>
        <dbReference type="ChEBI" id="CHEBI:58349"/>
        <dbReference type="EC" id="1.1.1.169"/>
    </reaction>
</comment>
<keyword evidence="6" id="KW-0521">NADP</keyword>
<dbReference type="SUPFAM" id="SSF48179">
    <property type="entry name" value="6-phosphogluconate dehydrogenase C-terminal domain-like"/>
    <property type="match status" value="1"/>
</dbReference>
<evidence type="ECO:0000256" key="4">
    <source>
        <dbReference type="ARBA" id="ARBA00019465"/>
    </source>
</evidence>
<name>A0ABV7SY77_9SPHN</name>
<dbReference type="SUPFAM" id="SSF51735">
    <property type="entry name" value="NAD(P)-binding Rossmann-fold domains"/>
    <property type="match status" value="1"/>
</dbReference>
<dbReference type="Pfam" id="PF08546">
    <property type="entry name" value="ApbA_C"/>
    <property type="match status" value="1"/>
</dbReference>
<evidence type="ECO:0000313" key="13">
    <source>
        <dbReference type="Proteomes" id="UP001595713"/>
    </source>
</evidence>
<proteinExistence type="inferred from homology"/>
<dbReference type="PANTHER" id="PTHR43765:SF2">
    <property type="entry name" value="2-DEHYDROPANTOATE 2-REDUCTASE"/>
    <property type="match status" value="1"/>
</dbReference>
<dbReference type="Gene3D" id="3.40.50.720">
    <property type="entry name" value="NAD(P)-binding Rossmann-like Domain"/>
    <property type="match status" value="1"/>
</dbReference>
<dbReference type="InterPro" id="IPR013332">
    <property type="entry name" value="KPR_N"/>
</dbReference>
<comment type="similarity">
    <text evidence="2">Belongs to the ketopantoate reductase family.</text>
</comment>
<dbReference type="InterPro" id="IPR050838">
    <property type="entry name" value="Ketopantoate_reductase"/>
</dbReference>
<keyword evidence="13" id="KW-1185">Reference proteome</keyword>
<dbReference type="RefSeq" id="WP_261292686.1">
    <property type="nucleotide sequence ID" value="NZ_JANQBK010000001.1"/>
</dbReference>
<evidence type="ECO:0000256" key="2">
    <source>
        <dbReference type="ARBA" id="ARBA00007870"/>
    </source>
</evidence>
<dbReference type="InterPro" id="IPR013328">
    <property type="entry name" value="6PGD_dom2"/>
</dbReference>
<evidence type="ECO:0000259" key="11">
    <source>
        <dbReference type="Pfam" id="PF08546"/>
    </source>
</evidence>
<evidence type="ECO:0000256" key="6">
    <source>
        <dbReference type="ARBA" id="ARBA00022857"/>
    </source>
</evidence>
<evidence type="ECO:0000256" key="7">
    <source>
        <dbReference type="ARBA" id="ARBA00023002"/>
    </source>
</evidence>
<protein>
    <recommendedName>
        <fullName evidence="4">2-dehydropantoate 2-reductase</fullName>
        <ecNumber evidence="3">1.1.1.169</ecNumber>
    </recommendedName>
    <alternativeName>
        <fullName evidence="8">Ketopantoate reductase</fullName>
    </alternativeName>
</protein>
<gene>
    <name evidence="12" type="ORF">ACFONA_14900</name>
</gene>
<comment type="pathway">
    <text evidence="1">Cofactor biosynthesis; (R)-pantothenate biosynthesis; (R)-pantoate from 3-methyl-2-oxobutanoate: step 2/2.</text>
</comment>
<dbReference type="EC" id="1.1.1.169" evidence="3"/>
<dbReference type="EMBL" id="JBHRXP010000007">
    <property type="protein sequence ID" value="MFC3581458.1"/>
    <property type="molecule type" value="Genomic_DNA"/>
</dbReference>
<evidence type="ECO:0000256" key="8">
    <source>
        <dbReference type="ARBA" id="ARBA00032024"/>
    </source>
</evidence>
<sequence length="338" mass="35247">MNDGVLIWGSGAIGASIGASLIRHGITVCFVDVDHAHVRAMRAGLIVEGDGATFRQPVDARVPAELSGIWPCALLCVKAQHSAAAIDALAPHLAPDGYVAALQNGLTEYAIAARIGHERTIGGFVNFGADIVAPGHIAFGNHGAVRVGELDGIATARAEQLAALLRRFDPSAAATTDIWSFLWGKLAYAALLYAQAAGEAGIAACLDRPELLPLWRALTSEINAVAAAEGVVPRAFNGFDPAAVGATGSDRAARASIAAMADFNRGSLKTHSGVWRDLAIHHRPTEVDAHYGPVLDRAAAHGIACPTLQRLVALIHAIEAGMPQDDRNLQGLFEPVDA</sequence>
<dbReference type="Gene3D" id="1.10.1040.10">
    <property type="entry name" value="N-(1-d-carboxylethyl)-l-norvaline Dehydrogenase, domain 2"/>
    <property type="match status" value="1"/>
</dbReference>
<dbReference type="InterPro" id="IPR013752">
    <property type="entry name" value="KPA_reductase"/>
</dbReference>
<dbReference type="InterPro" id="IPR008927">
    <property type="entry name" value="6-PGluconate_DH-like_C_sf"/>
</dbReference>
<evidence type="ECO:0000256" key="5">
    <source>
        <dbReference type="ARBA" id="ARBA00022655"/>
    </source>
</evidence>
<evidence type="ECO:0000259" key="10">
    <source>
        <dbReference type="Pfam" id="PF02558"/>
    </source>
</evidence>
<accession>A0ABV7SY77</accession>
<dbReference type="PANTHER" id="PTHR43765">
    <property type="entry name" value="2-DEHYDROPANTOATE 2-REDUCTASE-RELATED"/>
    <property type="match status" value="1"/>
</dbReference>
<keyword evidence="7" id="KW-0560">Oxidoreductase</keyword>
<comment type="caution">
    <text evidence="12">The sequence shown here is derived from an EMBL/GenBank/DDBJ whole genome shotgun (WGS) entry which is preliminary data.</text>
</comment>
<evidence type="ECO:0000256" key="1">
    <source>
        <dbReference type="ARBA" id="ARBA00004994"/>
    </source>
</evidence>
<evidence type="ECO:0000256" key="3">
    <source>
        <dbReference type="ARBA" id="ARBA00013014"/>
    </source>
</evidence>
<dbReference type="Proteomes" id="UP001595713">
    <property type="component" value="Unassembled WGS sequence"/>
</dbReference>
<feature type="domain" description="Ketopantoate reductase N-terminal" evidence="10">
    <location>
        <begin position="5"/>
        <end position="151"/>
    </location>
</feature>
<organism evidence="12 13">
    <name type="scientific">Sphingomonas hylomeconis</name>
    <dbReference type="NCBI Taxonomy" id="1395958"/>
    <lineage>
        <taxon>Bacteria</taxon>
        <taxon>Pseudomonadati</taxon>
        <taxon>Pseudomonadota</taxon>
        <taxon>Alphaproteobacteria</taxon>
        <taxon>Sphingomonadales</taxon>
        <taxon>Sphingomonadaceae</taxon>
        <taxon>Sphingomonas</taxon>
    </lineage>
</organism>
<evidence type="ECO:0000313" key="12">
    <source>
        <dbReference type="EMBL" id="MFC3581458.1"/>
    </source>
</evidence>
<reference evidence="13" key="1">
    <citation type="journal article" date="2019" name="Int. J. Syst. Evol. Microbiol.">
        <title>The Global Catalogue of Microorganisms (GCM) 10K type strain sequencing project: providing services to taxonomists for standard genome sequencing and annotation.</title>
        <authorList>
            <consortium name="The Broad Institute Genomics Platform"/>
            <consortium name="The Broad Institute Genome Sequencing Center for Infectious Disease"/>
            <person name="Wu L."/>
            <person name="Ma J."/>
        </authorList>
    </citation>
    <scope>NUCLEOTIDE SEQUENCE [LARGE SCALE GENOMIC DNA]</scope>
    <source>
        <strain evidence="13">KCTC 42739</strain>
    </source>
</reference>
<keyword evidence="5" id="KW-0566">Pantothenate biosynthesis</keyword>
<feature type="domain" description="Ketopantoate reductase C-terminal" evidence="11">
    <location>
        <begin position="178"/>
        <end position="319"/>
    </location>
</feature>